<dbReference type="Gene3D" id="3.40.50.1980">
    <property type="entry name" value="Nitrogenase molybdenum iron protein domain"/>
    <property type="match status" value="2"/>
</dbReference>
<proteinExistence type="inferred from homology"/>
<dbReference type="PROSITE" id="PS50983">
    <property type="entry name" value="FE_B12_PBP"/>
    <property type="match status" value="1"/>
</dbReference>
<dbReference type="OrthoDB" id="8370650at2"/>
<dbReference type="SUPFAM" id="SSF53807">
    <property type="entry name" value="Helical backbone' metal receptor"/>
    <property type="match status" value="1"/>
</dbReference>
<comment type="subcellular location">
    <subcellularLocation>
        <location evidence="1">Cell envelope</location>
    </subcellularLocation>
</comment>
<keyword evidence="3" id="KW-0813">Transport</keyword>
<reference evidence="8 9" key="1">
    <citation type="submission" date="2016-11" db="EMBL/GenBank/DDBJ databases">
        <authorList>
            <person name="Jaros S."/>
            <person name="Januszkiewicz K."/>
            <person name="Wedrychowicz H."/>
        </authorList>
    </citation>
    <scope>NUCLEOTIDE SEQUENCE [LARGE SCALE GENOMIC DNA]</scope>
    <source>
        <strain evidence="8 9">DSM 22153</strain>
    </source>
</reference>
<evidence type="ECO:0000256" key="5">
    <source>
        <dbReference type="ARBA" id="ARBA00022729"/>
    </source>
</evidence>
<evidence type="ECO:0000256" key="4">
    <source>
        <dbReference type="ARBA" id="ARBA00022496"/>
    </source>
</evidence>
<evidence type="ECO:0000313" key="9">
    <source>
        <dbReference type="Proteomes" id="UP000186002"/>
    </source>
</evidence>
<dbReference type="Proteomes" id="UP000186002">
    <property type="component" value="Unassembled WGS sequence"/>
</dbReference>
<evidence type="ECO:0000313" key="8">
    <source>
        <dbReference type="EMBL" id="SHN14805.1"/>
    </source>
</evidence>
<evidence type="ECO:0000256" key="2">
    <source>
        <dbReference type="ARBA" id="ARBA00008814"/>
    </source>
</evidence>
<dbReference type="STRING" id="735517.SAMN05444272_4310"/>
<comment type="similarity">
    <text evidence="2">Belongs to the bacterial solute-binding protein 8 family.</text>
</comment>
<dbReference type="CDD" id="cd01146">
    <property type="entry name" value="FhuD"/>
    <property type="match status" value="1"/>
</dbReference>
<dbReference type="EMBL" id="FRBW01000007">
    <property type="protein sequence ID" value="SHN14805.1"/>
    <property type="molecule type" value="Genomic_DNA"/>
</dbReference>
<evidence type="ECO:0000256" key="1">
    <source>
        <dbReference type="ARBA" id="ARBA00004196"/>
    </source>
</evidence>
<dbReference type="GO" id="GO:0030288">
    <property type="term" value="C:outer membrane-bounded periplasmic space"/>
    <property type="evidence" value="ECO:0007669"/>
    <property type="project" value="TreeGrafter"/>
</dbReference>
<keyword evidence="9" id="KW-1185">Reference proteome</keyword>
<organism evidence="8 9">
    <name type="scientific">Roseibium suaedae</name>
    <dbReference type="NCBI Taxonomy" id="735517"/>
    <lineage>
        <taxon>Bacteria</taxon>
        <taxon>Pseudomonadati</taxon>
        <taxon>Pseudomonadota</taxon>
        <taxon>Alphaproteobacteria</taxon>
        <taxon>Hyphomicrobiales</taxon>
        <taxon>Stappiaceae</taxon>
        <taxon>Roseibium</taxon>
    </lineage>
</organism>
<evidence type="ECO:0000256" key="3">
    <source>
        <dbReference type="ARBA" id="ARBA00022448"/>
    </source>
</evidence>
<sequence>MAHVERLGLSRRSFSAAMLAMLAMPRSAMAQTGSDRIAVLDWPWAETLLALKIAPLAVAEAGLYRKRVVTPALPDGTIDLGLRSWPNIELLKSLRPDLILTQANYGISAAILEPIAPTLALPLFTPERRPLHFAEAGLLDIATRLAREPQAEAFLASFNAELEDIRQSLSGYDGRPLLIAKFADDRMLDIYGPGSLFQDVLDRLGLANAWIQSGNHWGFSTAGLDAIARAPEARLVIIEPGPSSSLASSDLWKALPAVRADRVVTIPPTWVFGGMPSARRFAAVLGKALASA</sequence>
<dbReference type="PRINTS" id="PR01715">
    <property type="entry name" value="FERRIBNDNGPP"/>
</dbReference>
<keyword evidence="4" id="KW-0410">Iron transport</keyword>
<accession>A0A1M7PD14</accession>
<dbReference type="GO" id="GO:1901678">
    <property type="term" value="P:iron coordination entity transport"/>
    <property type="evidence" value="ECO:0007669"/>
    <property type="project" value="UniProtKB-ARBA"/>
</dbReference>
<dbReference type="InterPro" id="IPR051313">
    <property type="entry name" value="Bact_iron-sidero_bind"/>
</dbReference>
<protein>
    <submittedName>
        <fullName evidence="8">Iron complex transport system substrate-binding protein</fullName>
    </submittedName>
</protein>
<keyword evidence="5 6" id="KW-0732">Signal</keyword>
<dbReference type="AlphaFoldDB" id="A0A1M7PD14"/>
<evidence type="ECO:0000259" key="7">
    <source>
        <dbReference type="PROSITE" id="PS50983"/>
    </source>
</evidence>
<keyword evidence="4" id="KW-0406">Ion transport</keyword>
<feature type="domain" description="Fe/B12 periplasmic-binding" evidence="7">
    <location>
        <begin position="36"/>
        <end position="292"/>
    </location>
</feature>
<feature type="chain" id="PRO_5012161392" evidence="6">
    <location>
        <begin position="31"/>
        <end position="292"/>
    </location>
</feature>
<dbReference type="InterPro" id="IPR002491">
    <property type="entry name" value="ABC_transptr_periplasmic_BD"/>
</dbReference>
<dbReference type="Pfam" id="PF01497">
    <property type="entry name" value="Peripla_BP_2"/>
    <property type="match status" value="1"/>
</dbReference>
<dbReference type="PANTHER" id="PTHR30532">
    <property type="entry name" value="IRON III DICITRATE-BINDING PERIPLASMIC PROTEIN"/>
    <property type="match status" value="1"/>
</dbReference>
<evidence type="ECO:0000256" key="6">
    <source>
        <dbReference type="SAM" id="SignalP"/>
    </source>
</evidence>
<dbReference type="PANTHER" id="PTHR30532:SF1">
    <property type="entry name" value="IRON(3+)-HYDROXAMATE-BINDING PROTEIN FHUD"/>
    <property type="match status" value="1"/>
</dbReference>
<name>A0A1M7PD14_9HYPH</name>
<feature type="signal peptide" evidence="6">
    <location>
        <begin position="1"/>
        <end position="30"/>
    </location>
</feature>
<gene>
    <name evidence="8" type="ORF">SAMN05444272_4310</name>
</gene>
<dbReference type="RefSeq" id="WP_073015434.1">
    <property type="nucleotide sequence ID" value="NZ_FRBW01000007.1"/>
</dbReference>
<keyword evidence="4" id="KW-0408">Iron</keyword>